<dbReference type="Pfam" id="PF05726">
    <property type="entry name" value="Pirin_C"/>
    <property type="match status" value="1"/>
</dbReference>
<dbReference type="OrthoDB" id="9780903at2"/>
<accession>A0A516H2G0</accession>
<evidence type="ECO:0000256" key="1">
    <source>
        <dbReference type="ARBA" id="ARBA00008416"/>
    </source>
</evidence>
<feature type="domain" description="Pirin N-terminal" evidence="4">
    <location>
        <begin position="25"/>
        <end position="129"/>
    </location>
</feature>
<dbReference type="InterPro" id="IPR014710">
    <property type="entry name" value="RmlC-like_jellyroll"/>
</dbReference>
<dbReference type="InterPro" id="IPR011051">
    <property type="entry name" value="RmlC_Cupin_sf"/>
</dbReference>
<dbReference type="InterPro" id="IPR003829">
    <property type="entry name" value="Pirin_N_dom"/>
</dbReference>
<name>A0A516H2G0_9PROT</name>
<evidence type="ECO:0000259" key="4">
    <source>
        <dbReference type="Pfam" id="PF02678"/>
    </source>
</evidence>
<evidence type="ECO:0000256" key="3">
    <source>
        <dbReference type="RuleBase" id="RU003457"/>
    </source>
</evidence>
<feature type="binding site" evidence="2">
    <location>
        <position position="64"/>
    </location>
    <ligand>
        <name>Fe cation</name>
        <dbReference type="ChEBI" id="CHEBI:24875"/>
    </ligand>
</feature>
<dbReference type="SUPFAM" id="SSF51182">
    <property type="entry name" value="RmlC-like cupins"/>
    <property type="match status" value="1"/>
</dbReference>
<comment type="similarity">
    <text evidence="1 3">Belongs to the pirin family.</text>
</comment>
<feature type="binding site" evidence="2">
    <location>
        <position position="108"/>
    </location>
    <ligand>
        <name>Fe cation</name>
        <dbReference type="ChEBI" id="CHEBI:24875"/>
    </ligand>
</feature>
<dbReference type="InterPro" id="IPR012093">
    <property type="entry name" value="Pirin"/>
</dbReference>
<organism evidence="6 7">
    <name type="scientific">Ferrovibrio terrae</name>
    <dbReference type="NCBI Taxonomy" id="2594003"/>
    <lineage>
        <taxon>Bacteria</taxon>
        <taxon>Pseudomonadati</taxon>
        <taxon>Pseudomonadota</taxon>
        <taxon>Alphaproteobacteria</taxon>
        <taxon>Rhodospirillales</taxon>
        <taxon>Rhodospirillaceae</taxon>
        <taxon>Ferrovibrio</taxon>
    </lineage>
</organism>
<feature type="binding site" evidence="2">
    <location>
        <position position="66"/>
    </location>
    <ligand>
        <name>Fe cation</name>
        <dbReference type="ChEBI" id="CHEBI:24875"/>
    </ligand>
</feature>
<dbReference type="CDD" id="cd02909">
    <property type="entry name" value="cupin_pirin_N"/>
    <property type="match status" value="1"/>
</dbReference>
<gene>
    <name evidence="6" type="ORF">FNB15_12070</name>
</gene>
<dbReference type="KEGG" id="fer:FNB15_12070"/>
<dbReference type="RefSeq" id="WP_144068940.1">
    <property type="nucleotide sequence ID" value="NZ_CP041636.1"/>
</dbReference>
<dbReference type="PANTHER" id="PTHR13903">
    <property type="entry name" value="PIRIN-RELATED"/>
    <property type="match status" value="1"/>
</dbReference>
<keyword evidence="2" id="KW-0408">Iron</keyword>
<keyword evidence="2" id="KW-0479">Metal-binding</keyword>
<dbReference type="EMBL" id="CP041636">
    <property type="protein sequence ID" value="QDO97959.1"/>
    <property type="molecule type" value="Genomic_DNA"/>
</dbReference>
<dbReference type="Proteomes" id="UP000317496">
    <property type="component" value="Chromosome"/>
</dbReference>
<keyword evidence="7" id="KW-1185">Reference proteome</keyword>
<proteinExistence type="inferred from homology"/>
<evidence type="ECO:0000313" key="6">
    <source>
        <dbReference type="EMBL" id="QDO97959.1"/>
    </source>
</evidence>
<evidence type="ECO:0000259" key="5">
    <source>
        <dbReference type="Pfam" id="PF05726"/>
    </source>
</evidence>
<protein>
    <submittedName>
        <fullName evidence="6">Pirin family protein</fullName>
    </submittedName>
</protein>
<dbReference type="Gene3D" id="2.60.120.10">
    <property type="entry name" value="Jelly Rolls"/>
    <property type="match status" value="2"/>
</dbReference>
<feature type="binding site" evidence="2">
    <location>
        <position position="110"/>
    </location>
    <ligand>
        <name>Fe cation</name>
        <dbReference type="ChEBI" id="CHEBI:24875"/>
    </ligand>
</feature>
<dbReference type="CDD" id="cd02247">
    <property type="entry name" value="cupin_pirin_C"/>
    <property type="match status" value="1"/>
</dbReference>
<evidence type="ECO:0000313" key="7">
    <source>
        <dbReference type="Proteomes" id="UP000317496"/>
    </source>
</evidence>
<sequence length="297" mass="32696">MPEAPLPDSVDMLITPRTRDLGEGFTVRRVLPYAKRRHVGPFVFFDHMGPVQFEPGQGLDVRPHPHIGLATVTYLFDGEIMHRDSLGVVQPIRPGDVNWMVAGSGIAHSERTRPELRQSGAPLHGIQSWFALPRAHEETEPTFHHHPASSLPEIEKPGVHLRLIAGKAFGVESPAQTFAPMFYLDAQMSSGATLPLPEGYEEQAVYVAIGEVELDGNVYGEGTMLVLKPGARPKIVARGAARLMLLGGAPLDGERNLWWNFVSSSKDRIEQAKADWRAGNWPKVPGETEFIPLPEGM</sequence>
<feature type="domain" description="Pirin C-terminal" evidence="5">
    <location>
        <begin position="183"/>
        <end position="280"/>
    </location>
</feature>
<dbReference type="InterPro" id="IPR008778">
    <property type="entry name" value="Pirin_C_dom"/>
</dbReference>
<dbReference type="PANTHER" id="PTHR13903:SF8">
    <property type="entry name" value="PIRIN"/>
    <property type="match status" value="1"/>
</dbReference>
<dbReference type="AlphaFoldDB" id="A0A516H2G0"/>
<reference evidence="6 7" key="1">
    <citation type="submission" date="2019-07" db="EMBL/GenBank/DDBJ databases">
        <title>Genome sequencing for Ferrovibrio sp. K5.</title>
        <authorList>
            <person name="Park S.-J."/>
        </authorList>
    </citation>
    <scope>NUCLEOTIDE SEQUENCE [LARGE SCALE GENOMIC DNA]</scope>
    <source>
        <strain evidence="6 7">K5</strain>
    </source>
</reference>
<dbReference type="Pfam" id="PF02678">
    <property type="entry name" value="Pirin"/>
    <property type="match status" value="1"/>
</dbReference>
<dbReference type="GO" id="GO:0046872">
    <property type="term" value="F:metal ion binding"/>
    <property type="evidence" value="ECO:0007669"/>
    <property type="project" value="UniProtKB-KW"/>
</dbReference>
<evidence type="ECO:0000256" key="2">
    <source>
        <dbReference type="PIRSR" id="PIRSR006232-1"/>
    </source>
</evidence>
<dbReference type="PIRSF" id="PIRSF006232">
    <property type="entry name" value="Pirin"/>
    <property type="match status" value="1"/>
</dbReference>
<comment type="cofactor">
    <cofactor evidence="2">
        <name>Fe cation</name>
        <dbReference type="ChEBI" id="CHEBI:24875"/>
    </cofactor>
    <text evidence="2">Binds 1 Fe cation per subunit.</text>
</comment>